<keyword evidence="3" id="KW-0808">Transferase</keyword>
<dbReference type="PROSITE" id="PS51186">
    <property type="entry name" value="GNAT"/>
    <property type="match status" value="1"/>
</dbReference>
<dbReference type="Proteomes" id="UP001524642">
    <property type="component" value="Unassembled WGS sequence"/>
</dbReference>
<dbReference type="Pfam" id="PF00583">
    <property type="entry name" value="Acetyltransf_1"/>
    <property type="match status" value="1"/>
</dbReference>
<feature type="transmembrane region" description="Helical" evidence="1">
    <location>
        <begin position="31"/>
        <end position="53"/>
    </location>
</feature>
<evidence type="ECO:0000256" key="1">
    <source>
        <dbReference type="SAM" id="Phobius"/>
    </source>
</evidence>
<gene>
    <name evidence="3" type="ORF">NRP21_03080</name>
</gene>
<evidence type="ECO:0000313" key="4">
    <source>
        <dbReference type="Proteomes" id="UP001524642"/>
    </source>
</evidence>
<dbReference type="EC" id="2.3.1.-" evidence="3"/>
<accession>A0ABT1WYW4</accession>
<dbReference type="Gene3D" id="3.40.630.30">
    <property type="match status" value="1"/>
</dbReference>
<dbReference type="InterPro" id="IPR016181">
    <property type="entry name" value="Acyl_CoA_acyltransferase"/>
</dbReference>
<feature type="domain" description="N-acetyltransferase" evidence="2">
    <location>
        <begin position="1"/>
        <end position="155"/>
    </location>
</feature>
<keyword evidence="1" id="KW-0812">Transmembrane</keyword>
<keyword evidence="1" id="KW-0472">Membrane</keyword>
<sequence length="160" mass="16446">MVTGDLPAVSAIAAAVHPGHPESDAVFAERLGLFPAGCLVLQAGAGAAGYAIAHPWRRRRPPALDTLLGGLPEAPGVLYLHDLAILPEMRGGGAGGAVVQVLSELAGGLPMALVAIGGTGVFWRAQGFAAVPDPALDAVLRRYDPGARYMERAADQPVRR</sequence>
<dbReference type="RefSeq" id="WP_257714709.1">
    <property type="nucleotide sequence ID" value="NZ_JANJOU010000002.1"/>
</dbReference>
<dbReference type="InterPro" id="IPR000182">
    <property type="entry name" value="GNAT_dom"/>
</dbReference>
<name>A0ABT1WYW4_9PROT</name>
<dbReference type="EMBL" id="JANJOU010000002">
    <property type="protein sequence ID" value="MCR0981028.1"/>
    <property type="molecule type" value="Genomic_DNA"/>
</dbReference>
<reference evidence="3 4" key="1">
    <citation type="submission" date="2022-06" db="EMBL/GenBank/DDBJ databases">
        <title>Roseomonas CN29.</title>
        <authorList>
            <person name="Cheng Y."/>
            <person name="He X."/>
        </authorList>
    </citation>
    <scope>NUCLEOTIDE SEQUENCE [LARGE SCALE GENOMIC DNA]</scope>
    <source>
        <strain evidence="3 4">CN29</strain>
    </source>
</reference>
<keyword evidence="4" id="KW-1185">Reference proteome</keyword>
<keyword evidence="3" id="KW-0012">Acyltransferase</keyword>
<evidence type="ECO:0000259" key="2">
    <source>
        <dbReference type="PROSITE" id="PS51186"/>
    </source>
</evidence>
<dbReference type="SUPFAM" id="SSF55729">
    <property type="entry name" value="Acyl-CoA N-acyltransferases (Nat)"/>
    <property type="match status" value="1"/>
</dbReference>
<organism evidence="3 4">
    <name type="scientific">Roseomonas populi</name>
    <dbReference type="NCBI Taxonomy" id="3121582"/>
    <lineage>
        <taxon>Bacteria</taxon>
        <taxon>Pseudomonadati</taxon>
        <taxon>Pseudomonadota</taxon>
        <taxon>Alphaproteobacteria</taxon>
        <taxon>Acetobacterales</taxon>
        <taxon>Roseomonadaceae</taxon>
        <taxon>Roseomonas</taxon>
    </lineage>
</organism>
<protein>
    <submittedName>
        <fullName evidence="3">GNAT family N-acetyltransferase</fullName>
        <ecNumber evidence="3">2.3.1.-</ecNumber>
    </submittedName>
</protein>
<dbReference type="GO" id="GO:0016746">
    <property type="term" value="F:acyltransferase activity"/>
    <property type="evidence" value="ECO:0007669"/>
    <property type="project" value="UniProtKB-KW"/>
</dbReference>
<comment type="caution">
    <text evidence="3">The sequence shown here is derived from an EMBL/GenBank/DDBJ whole genome shotgun (WGS) entry which is preliminary data.</text>
</comment>
<evidence type="ECO:0000313" key="3">
    <source>
        <dbReference type="EMBL" id="MCR0981028.1"/>
    </source>
</evidence>
<proteinExistence type="predicted"/>
<keyword evidence="1" id="KW-1133">Transmembrane helix</keyword>